<evidence type="ECO:0000256" key="8">
    <source>
        <dbReference type="SAM" id="Phobius"/>
    </source>
</evidence>
<dbReference type="PANTHER" id="PTHR36838">
    <property type="entry name" value="AUXIN EFFLUX CARRIER FAMILY PROTEIN"/>
    <property type="match status" value="1"/>
</dbReference>
<gene>
    <name evidence="9" type="ORF">NCTC10994_01688</name>
</gene>
<feature type="transmembrane region" description="Helical" evidence="8">
    <location>
        <begin position="207"/>
        <end position="230"/>
    </location>
</feature>
<dbReference type="InterPro" id="IPR038770">
    <property type="entry name" value="Na+/solute_symporter_sf"/>
</dbReference>
<feature type="transmembrane region" description="Helical" evidence="8">
    <location>
        <begin position="79"/>
        <end position="101"/>
    </location>
</feature>
<dbReference type="Gene3D" id="1.20.1530.20">
    <property type="match status" value="1"/>
</dbReference>
<evidence type="ECO:0000313" key="9">
    <source>
        <dbReference type="EMBL" id="SQI30558.1"/>
    </source>
</evidence>
<dbReference type="InterPro" id="IPR004776">
    <property type="entry name" value="Mem_transp_PIN-like"/>
</dbReference>
<protein>
    <submittedName>
        <fullName evidence="9">AEC family transporter</fullName>
    </submittedName>
</protein>
<dbReference type="STRING" id="1219011.GCA_001895045_01711"/>
<dbReference type="Proteomes" id="UP000249091">
    <property type="component" value="Chromosome 1"/>
</dbReference>
<evidence type="ECO:0000256" key="4">
    <source>
        <dbReference type="ARBA" id="ARBA00022475"/>
    </source>
</evidence>
<feature type="transmembrane region" description="Helical" evidence="8">
    <location>
        <begin position="303"/>
        <end position="321"/>
    </location>
</feature>
<feature type="transmembrane region" description="Helical" evidence="8">
    <location>
        <begin position="242"/>
        <end position="263"/>
    </location>
</feature>
<dbReference type="PANTHER" id="PTHR36838:SF1">
    <property type="entry name" value="SLR1864 PROTEIN"/>
    <property type="match status" value="1"/>
</dbReference>
<evidence type="ECO:0000313" key="10">
    <source>
        <dbReference type="Proteomes" id="UP000249091"/>
    </source>
</evidence>
<dbReference type="GO" id="GO:0055085">
    <property type="term" value="P:transmembrane transport"/>
    <property type="evidence" value="ECO:0007669"/>
    <property type="project" value="InterPro"/>
</dbReference>
<evidence type="ECO:0000256" key="6">
    <source>
        <dbReference type="ARBA" id="ARBA00022989"/>
    </source>
</evidence>
<sequence length="322" mass="33190">MKRPGGASYEWVNSVSGVVAGFTVIFVIIAIGFVLGRRGTLGSEAQTVLSRLVFFVATPALLFDALATSDLAVIFSPNLYVAAATAFAVAIAYFVIAALWLKRSVPELTIGALSAGYVNSANLGIPIAVFVLGDASFVAPLLLFQIVVLSPIALTMLDLSTMRAGASRLDTLTAPFKNPIVLAGAAGLAVAVSGWTVPPAILQPFHLLGGASVPGALLAFGLSLQGVRVLEKGTSPRRDVALASVLKIVVQPLLAYAMGRYLLGLDGHALFAVVVVAALPTAQNVFVYASAYGRGMVLSRDSALVTTLASIPAIGIIATLLT</sequence>
<keyword evidence="10" id="KW-1185">Reference proteome</keyword>
<proteinExistence type="inferred from homology"/>
<organism evidence="9 10">
    <name type="scientific">Rhodococcus coprophilus</name>
    <dbReference type="NCBI Taxonomy" id="38310"/>
    <lineage>
        <taxon>Bacteria</taxon>
        <taxon>Bacillati</taxon>
        <taxon>Actinomycetota</taxon>
        <taxon>Actinomycetes</taxon>
        <taxon>Mycobacteriales</taxon>
        <taxon>Nocardiaceae</taxon>
        <taxon>Rhodococcus</taxon>
    </lineage>
</organism>
<feature type="transmembrane region" description="Helical" evidence="8">
    <location>
        <begin position="108"/>
        <end position="131"/>
    </location>
</feature>
<dbReference type="EMBL" id="LS483468">
    <property type="protein sequence ID" value="SQI30558.1"/>
    <property type="molecule type" value="Genomic_DNA"/>
</dbReference>
<evidence type="ECO:0000256" key="1">
    <source>
        <dbReference type="ARBA" id="ARBA00004651"/>
    </source>
</evidence>
<keyword evidence="5 8" id="KW-0812">Transmembrane</keyword>
<feature type="transmembrane region" description="Helical" evidence="8">
    <location>
        <begin position="269"/>
        <end position="291"/>
    </location>
</feature>
<name>A0A2X4U5U0_9NOCA</name>
<reference evidence="9 10" key="1">
    <citation type="submission" date="2018-06" db="EMBL/GenBank/DDBJ databases">
        <authorList>
            <consortium name="Pathogen Informatics"/>
            <person name="Doyle S."/>
        </authorList>
    </citation>
    <scope>NUCLEOTIDE SEQUENCE [LARGE SCALE GENOMIC DNA]</scope>
    <source>
        <strain evidence="9 10">NCTC10994</strain>
    </source>
</reference>
<dbReference type="Pfam" id="PF03547">
    <property type="entry name" value="Mem_trans"/>
    <property type="match status" value="1"/>
</dbReference>
<evidence type="ECO:0000256" key="5">
    <source>
        <dbReference type="ARBA" id="ARBA00022692"/>
    </source>
</evidence>
<keyword evidence="6 8" id="KW-1133">Transmembrane helix</keyword>
<feature type="transmembrane region" description="Helical" evidence="8">
    <location>
        <begin position="180"/>
        <end position="201"/>
    </location>
</feature>
<feature type="transmembrane region" description="Helical" evidence="8">
    <location>
        <begin position="12"/>
        <end position="36"/>
    </location>
</feature>
<accession>A0A2X4U5U0</accession>
<dbReference type="KEGG" id="rcr:NCTC10994_01688"/>
<dbReference type="GO" id="GO:0005886">
    <property type="term" value="C:plasma membrane"/>
    <property type="evidence" value="ECO:0007669"/>
    <property type="project" value="UniProtKB-SubCell"/>
</dbReference>
<evidence type="ECO:0000256" key="2">
    <source>
        <dbReference type="ARBA" id="ARBA00010145"/>
    </source>
</evidence>
<keyword evidence="4" id="KW-1003">Cell membrane</keyword>
<evidence type="ECO:0000256" key="3">
    <source>
        <dbReference type="ARBA" id="ARBA00022448"/>
    </source>
</evidence>
<feature type="transmembrane region" description="Helical" evidence="8">
    <location>
        <begin position="48"/>
        <end position="67"/>
    </location>
</feature>
<dbReference type="AlphaFoldDB" id="A0A2X4U5U0"/>
<comment type="similarity">
    <text evidence="2">Belongs to the auxin efflux carrier (TC 2.A.69) family.</text>
</comment>
<comment type="subcellular location">
    <subcellularLocation>
        <location evidence="1">Cell membrane</location>
        <topology evidence="1">Multi-pass membrane protein</topology>
    </subcellularLocation>
</comment>
<feature type="transmembrane region" description="Helical" evidence="8">
    <location>
        <begin position="137"/>
        <end position="159"/>
    </location>
</feature>
<keyword evidence="7 8" id="KW-0472">Membrane</keyword>
<evidence type="ECO:0000256" key="7">
    <source>
        <dbReference type="ARBA" id="ARBA00023136"/>
    </source>
</evidence>
<keyword evidence="3" id="KW-0813">Transport</keyword>